<dbReference type="Proteomes" id="UP000183810">
    <property type="component" value="Chromosome"/>
</dbReference>
<dbReference type="EMBL" id="CP018082">
    <property type="protein sequence ID" value="APE38433.1"/>
    <property type="molecule type" value="Genomic_DNA"/>
</dbReference>
<keyword evidence="3" id="KW-1185">Reference proteome</keyword>
<keyword evidence="1" id="KW-0472">Membrane</keyword>
<reference evidence="2" key="1">
    <citation type="submission" date="2016-11" db="EMBL/GenBank/DDBJ databases">
        <authorList>
            <person name="Jaros S."/>
            <person name="Januszkiewicz K."/>
            <person name="Wedrychowicz H."/>
        </authorList>
    </citation>
    <scope>NUCLEOTIDE SEQUENCE [LARGE SCALE GENOMIC DNA]</scope>
    <source>
        <strain evidence="2">Y48</strain>
    </source>
</reference>
<dbReference type="InterPro" id="IPR046291">
    <property type="entry name" value="DUF6328"/>
</dbReference>
<accession>A0A1J0W2I9</accession>
<dbReference type="AlphaFoldDB" id="A0A1J0W2I9"/>
<dbReference type="KEGG" id="nsl:BOX37_17150"/>
<evidence type="ECO:0000313" key="3">
    <source>
        <dbReference type="Proteomes" id="UP000183810"/>
    </source>
</evidence>
<feature type="transmembrane region" description="Helical" evidence="1">
    <location>
        <begin position="30"/>
        <end position="50"/>
    </location>
</feature>
<evidence type="ECO:0000256" key="1">
    <source>
        <dbReference type="SAM" id="Phobius"/>
    </source>
</evidence>
<proteinExistence type="predicted"/>
<dbReference type="OrthoDB" id="3625784at2"/>
<keyword evidence="1" id="KW-1133">Transmembrane helix</keyword>
<name>A0A1J0W2I9_9NOCA</name>
<gene>
    <name evidence="2" type="ORF">BOX37_17150</name>
</gene>
<protein>
    <submittedName>
        <fullName evidence="2">Sodium:proton antiporter</fullName>
    </submittedName>
</protein>
<dbReference type="RefSeq" id="WP_071931600.1">
    <property type="nucleotide sequence ID" value="NZ_CP018082.1"/>
</dbReference>
<keyword evidence="1" id="KW-0812">Transmembrane</keyword>
<dbReference type="Pfam" id="PF19853">
    <property type="entry name" value="DUF6328"/>
    <property type="match status" value="1"/>
</dbReference>
<feature type="transmembrane region" description="Helical" evidence="1">
    <location>
        <begin position="130"/>
        <end position="154"/>
    </location>
</feature>
<evidence type="ECO:0000313" key="2">
    <source>
        <dbReference type="EMBL" id="APE38433.1"/>
    </source>
</evidence>
<feature type="transmembrane region" description="Helical" evidence="1">
    <location>
        <begin position="104"/>
        <end position="124"/>
    </location>
</feature>
<sequence>MDDADWNEQARGETETQRLDRNWGSLLQELRVVQTGVQLLTGFLIVLPFQPRFESMGTPARVLYLVVVTASISATVLLVAPVAAHRVVFRRHELAWLVSSSSRIAVAGILLLGVALTGVAILIFDVVAGPWAAVAAGVLFGTLFLGVWVVWPWYQRLHSAHR</sequence>
<feature type="transmembrane region" description="Helical" evidence="1">
    <location>
        <begin position="62"/>
        <end position="83"/>
    </location>
</feature>
<organism evidence="2 3">
    <name type="scientific">Nocardia mangyaensis</name>
    <dbReference type="NCBI Taxonomy" id="2213200"/>
    <lineage>
        <taxon>Bacteria</taxon>
        <taxon>Bacillati</taxon>
        <taxon>Actinomycetota</taxon>
        <taxon>Actinomycetes</taxon>
        <taxon>Mycobacteriales</taxon>
        <taxon>Nocardiaceae</taxon>
        <taxon>Nocardia</taxon>
    </lineage>
</organism>